<dbReference type="GO" id="GO:0000036">
    <property type="term" value="F:acyl carrier activity"/>
    <property type="evidence" value="ECO:0007669"/>
    <property type="project" value="UniProtKB-UniRule"/>
</dbReference>
<evidence type="ECO:0000256" key="5">
    <source>
        <dbReference type="ARBA" id="ARBA00023098"/>
    </source>
</evidence>
<evidence type="ECO:0000256" key="7">
    <source>
        <dbReference type="HAMAP-Rule" id="MF_01217"/>
    </source>
</evidence>
<reference evidence="9 10" key="1">
    <citation type="journal article" date="2015" name="BMC Genomics">
        <title>Comparative genomics of Fructobacillus spp. and Leuconostoc spp. reveals niche-specific evolution of Fructobacillus spp.</title>
        <authorList>
            <person name="Endo A."/>
            <person name="Tanizawa Y."/>
            <person name="Tanaka N."/>
            <person name="Maeno S."/>
            <person name="Kumar H."/>
            <person name="Shiwa Y."/>
            <person name="Okada S."/>
            <person name="Yoshikawa H."/>
            <person name="Dicks L."/>
            <person name="Nakagawa J."/>
            <person name="Arita M."/>
        </authorList>
    </citation>
    <scope>NUCLEOTIDE SEQUENCE [LARGE SCALE GENOMIC DNA]</scope>
    <source>
        <strain evidence="9 10">JCM 12225</strain>
    </source>
</reference>
<keyword evidence="10" id="KW-1185">Reference proteome</keyword>
<keyword evidence="7" id="KW-0963">Cytoplasm</keyword>
<dbReference type="GO" id="GO:0000035">
    <property type="term" value="F:acyl binding"/>
    <property type="evidence" value="ECO:0007669"/>
    <property type="project" value="TreeGrafter"/>
</dbReference>
<evidence type="ECO:0000256" key="6">
    <source>
        <dbReference type="ARBA" id="ARBA00023160"/>
    </source>
</evidence>
<dbReference type="AlphaFoldDB" id="A0A0K8MGQ7"/>
<dbReference type="PROSITE" id="PS50075">
    <property type="entry name" value="CARRIER"/>
    <property type="match status" value="1"/>
</dbReference>
<dbReference type="InterPro" id="IPR009081">
    <property type="entry name" value="PP-bd_ACP"/>
</dbReference>
<evidence type="ECO:0000313" key="10">
    <source>
        <dbReference type="Proteomes" id="UP000253891"/>
    </source>
</evidence>
<dbReference type="UniPathway" id="UPA00094"/>
<dbReference type="OrthoDB" id="9804551at2"/>
<comment type="PTM">
    <text evidence="7">4'-phosphopantetheine is transferred from CoA to a specific serine of apo-ACP by AcpS. This modification is essential for activity because fatty acids are bound in thioester linkage to the sulfhydryl of the prosthetic group.</text>
</comment>
<dbReference type="STRING" id="157463.GCA_001047075_00567"/>
<keyword evidence="2 7" id="KW-0444">Lipid biosynthesis</keyword>
<dbReference type="HAMAP" id="MF_01217">
    <property type="entry name" value="Acyl_carrier"/>
    <property type="match status" value="1"/>
</dbReference>
<keyword evidence="3 7" id="KW-0597">Phosphoprotein</keyword>
<dbReference type="SUPFAM" id="SSF47336">
    <property type="entry name" value="ACP-like"/>
    <property type="match status" value="1"/>
</dbReference>
<dbReference type="EMBL" id="DF968000">
    <property type="protein sequence ID" value="GAO99647.1"/>
    <property type="molecule type" value="Genomic_DNA"/>
</dbReference>
<dbReference type="GO" id="GO:0005829">
    <property type="term" value="C:cytosol"/>
    <property type="evidence" value="ECO:0007669"/>
    <property type="project" value="TreeGrafter"/>
</dbReference>
<dbReference type="RefSeq" id="WP_061993048.1">
    <property type="nucleotide sequence ID" value="NZ_DF968000.1"/>
</dbReference>
<keyword evidence="6 7" id="KW-0275">Fatty acid biosynthesis</keyword>
<keyword evidence="4 7" id="KW-0276">Fatty acid metabolism</keyword>
<comment type="similarity">
    <text evidence="7">Belongs to the acyl carrier protein (ACP) family.</text>
</comment>
<evidence type="ECO:0000256" key="2">
    <source>
        <dbReference type="ARBA" id="ARBA00022516"/>
    </source>
</evidence>
<organism evidence="9 10">
    <name type="scientific">Fructobacillus ficulneus</name>
    <dbReference type="NCBI Taxonomy" id="157463"/>
    <lineage>
        <taxon>Bacteria</taxon>
        <taxon>Bacillati</taxon>
        <taxon>Bacillota</taxon>
        <taxon>Bacilli</taxon>
        <taxon>Lactobacillales</taxon>
        <taxon>Lactobacillaceae</taxon>
        <taxon>Fructobacillus</taxon>
    </lineage>
</organism>
<comment type="function">
    <text evidence="7">Carrier of the growing fatty acid chain in fatty acid biosynthesis.</text>
</comment>
<dbReference type="Pfam" id="PF00550">
    <property type="entry name" value="PP-binding"/>
    <property type="match status" value="1"/>
</dbReference>
<dbReference type="Gene3D" id="1.10.1200.10">
    <property type="entry name" value="ACP-like"/>
    <property type="match status" value="1"/>
</dbReference>
<dbReference type="InterPro" id="IPR036736">
    <property type="entry name" value="ACP-like_sf"/>
</dbReference>
<keyword evidence="5 7" id="KW-0443">Lipid metabolism</keyword>
<accession>A0A0K8MGQ7</accession>
<dbReference type="InterPro" id="IPR003231">
    <property type="entry name" value="ACP"/>
</dbReference>
<protein>
    <recommendedName>
        <fullName evidence="7">Acyl carrier protein</fullName>
        <shortName evidence="7">ACP</shortName>
    </recommendedName>
</protein>
<sequence length="82" mass="9450">MALTKEQIYDHLAKESQARFSLQDHQVQPELDFAKETGVDSIDVVELILEVEDEYDLVIPDEELDSLTTLQKVVDYVYVHQA</sequence>
<evidence type="ECO:0000259" key="8">
    <source>
        <dbReference type="PROSITE" id="PS50075"/>
    </source>
</evidence>
<proteinExistence type="inferred from homology"/>
<dbReference type="Proteomes" id="UP000253891">
    <property type="component" value="Unassembled WGS sequence"/>
</dbReference>
<evidence type="ECO:0000256" key="4">
    <source>
        <dbReference type="ARBA" id="ARBA00022832"/>
    </source>
</evidence>
<dbReference type="GO" id="GO:0016020">
    <property type="term" value="C:membrane"/>
    <property type="evidence" value="ECO:0007669"/>
    <property type="project" value="GOC"/>
</dbReference>
<evidence type="ECO:0000256" key="3">
    <source>
        <dbReference type="ARBA" id="ARBA00022553"/>
    </source>
</evidence>
<evidence type="ECO:0000256" key="1">
    <source>
        <dbReference type="ARBA" id="ARBA00022450"/>
    </source>
</evidence>
<feature type="domain" description="Carrier" evidence="8">
    <location>
        <begin position="2"/>
        <end position="81"/>
    </location>
</feature>
<comment type="pathway">
    <text evidence="7">Lipid metabolism; fatty acid biosynthesis.</text>
</comment>
<comment type="subcellular location">
    <subcellularLocation>
        <location evidence="7">Cytoplasm</location>
    </subcellularLocation>
</comment>
<dbReference type="PANTHER" id="PTHR20863:SF76">
    <property type="entry name" value="CARRIER DOMAIN-CONTAINING PROTEIN"/>
    <property type="match status" value="1"/>
</dbReference>
<dbReference type="NCBIfam" id="NF002150">
    <property type="entry name" value="PRK00982.1-4"/>
    <property type="match status" value="1"/>
</dbReference>
<dbReference type="GO" id="GO:0009245">
    <property type="term" value="P:lipid A biosynthetic process"/>
    <property type="evidence" value="ECO:0007669"/>
    <property type="project" value="TreeGrafter"/>
</dbReference>
<name>A0A0K8MGQ7_9LACO</name>
<dbReference type="PANTHER" id="PTHR20863">
    <property type="entry name" value="ACYL CARRIER PROTEIN"/>
    <property type="match status" value="1"/>
</dbReference>
<gene>
    <name evidence="9" type="primary">acpP1</name>
    <name evidence="7" type="synonym">acpP</name>
    <name evidence="9" type="ORF">FFIC_231340</name>
</gene>
<evidence type="ECO:0000313" key="9">
    <source>
        <dbReference type="EMBL" id="GAO99647.1"/>
    </source>
</evidence>
<keyword evidence="1 7" id="KW-0596">Phosphopantetheine</keyword>
<feature type="modified residue" description="O-(pantetheine 4'-phosphoryl)serine" evidence="7">
    <location>
        <position position="41"/>
    </location>
</feature>